<protein>
    <submittedName>
        <fullName evidence="5">Uncharacterized protein</fullName>
    </submittedName>
</protein>
<dbReference type="GO" id="GO:0016743">
    <property type="term" value="F:carboxyl- or carbamoyltransferase activity"/>
    <property type="evidence" value="ECO:0007669"/>
    <property type="project" value="InterPro"/>
</dbReference>
<dbReference type="PRINTS" id="PR00101">
    <property type="entry name" value="ATCASE"/>
</dbReference>
<dbReference type="Pfam" id="PF02729">
    <property type="entry name" value="OTCace_N"/>
    <property type="match status" value="1"/>
</dbReference>
<dbReference type="GO" id="GO:0044205">
    <property type="term" value="P:'de novo' UMP biosynthetic process"/>
    <property type="evidence" value="ECO:0007669"/>
    <property type="project" value="UniProtKB-UniPathway"/>
</dbReference>
<dbReference type="PANTHER" id="PTHR45753">
    <property type="entry name" value="ORNITHINE CARBAMOYLTRANSFERASE, MITOCHONDRIAL"/>
    <property type="match status" value="1"/>
</dbReference>
<dbReference type="PROSITE" id="PS00097">
    <property type="entry name" value="CARBAMOYLTRANSFERASE"/>
    <property type="match status" value="1"/>
</dbReference>
<dbReference type="InterPro" id="IPR036901">
    <property type="entry name" value="Asp/Orn_carbamoylTrfase_sf"/>
</dbReference>
<evidence type="ECO:0000313" key="5">
    <source>
        <dbReference type="EMBL" id="ALS56176.1"/>
    </source>
</evidence>
<dbReference type="EMBL" id="KT201089">
    <property type="protein sequence ID" value="ALS56176.1"/>
    <property type="molecule type" value="Genomic_DNA"/>
</dbReference>
<dbReference type="Pfam" id="PF00185">
    <property type="entry name" value="OTCace"/>
    <property type="match status" value="1"/>
</dbReference>
<sequence length="292" mass="33126">MNHLLDFQNVEKENLEKIINSILKLNIQKLKKIDSFTLLQFNESSTRTRLSFSIAAQKLGINVVESQDSISAKEKGESLIHELETFKSMGIEALVIRTKENNLEEYKNFNEISVISGGFGNTSHPTQALVDVATLTKLNKFSYEVPVTYVGDLKHSRVFSSGRELLTKLGFKVGVFSNEELLPSNLDNLCVFNSWEEVVENSGSVELLRVQKERIENIEGFDFNNYKKNFQLTNEILENTSDDFVVLHPMPINIGIEIDDNAAKSKKFIYQEQLKMAIPARVASYQYVFGAI</sequence>
<dbReference type="PANTHER" id="PTHR45753:SF6">
    <property type="entry name" value="ASPARTATE CARBAMOYLTRANSFERASE"/>
    <property type="match status" value="1"/>
</dbReference>
<keyword evidence="1 2" id="KW-0808">Transferase</keyword>
<dbReference type="InterPro" id="IPR006131">
    <property type="entry name" value="Asp_carbamoyltransf_Asp/Orn-bd"/>
</dbReference>
<organism evidence="5">
    <name type="scientific">uncultured bacterium EIL26B11</name>
    <dbReference type="NCBI Taxonomy" id="1768201"/>
    <lineage>
        <taxon>Bacteria</taxon>
        <taxon>environmental samples</taxon>
    </lineage>
</organism>
<dbReference type="AlphaFoldDB" id="A0A0U2VY06"/>
<evidence type="ECO:0000259" key="4">
    <source>
        <dbReference type="Pfam" id="PF02729"/>
    </source>
</evidence>
<dbReference type="PRINTS" id="PR00100">
    <property type="entry name" value="AOTCASE"/>
</dbReference>
<dbReference type="InterPro" id="IPR006132">
    <property type="entry name" value="Asp/Orn_carbamoyltranf_P-bd"/>
</dbReference>
<dbReference type="SUPFAM" id="SSF53671">
    <property type="entry name" value="Aspartate/ornithine carbamoyltransferase"/>
    <property type="match status" value="1"/>
</dbReference>
<evidence type="ECO:0000256" key="1">
    <source>
        <dbReference type="ARBA" id="ARBA00022679"/>
    </source>
</evidence>
<evidence type="ECO:0000259" key="3">
    <source>
        <dbReference type="Pfam" id="PF00185"/>
    </source>
</evidence>
<name>A0A0U2VY06_9BACT</name>
<dbReference type="Gene3D" id="3.40.50.1370">
    <property type="entry name" value="Aspartate/ornithine carbamoyltransferase"/>
    <property type="match status" value="2"/>
</dbReference>
<dbReference type="InterPro" id="IPR006130">
    <property type="entry name" value="Asp/Orn_carbamoylTrfase"/>
</dbReference>
<accession>A0A0U2VY06</accession>
<proteinExistence type="inferred from homology"/>
<feature type="domain" description="Aspartate/ornithine carbamoyltransferase carbamoyl-P binding" evidence="4">
    <location>
        <begin position="3"/>
        <end position="136"/>
    </location>
</feature>
<dbReference type="GO" id="GO:0005829">
    <property type="term" value="C:cytosol"/>
    <property type="evidence" value="ECO:0007669"/>
    <property type="project" value="TreeGrafter"/>
</dbReference>
<feature type="domain" description="Aspartate/ornithine carbamoyltransferase Asp/Orn-binding" evidence="3">
    <location>
        <begin position="145"/>
        <end position="280"/>
    </location>
</feature>
<dbReference type="GO" id="GO:0006520">
    <property type="term" value="P:amino acid metabolic process"/>
    <property type="evidence" value="ECO:0007669"/>
    <property type="project" value="InterPro"/>
</dbReference>
<comment type="similarity">
    <text evidence="2">Belongs to the aspartate/ornithine carbamoyltransferase superfamily.</text>
</comment>
<evidence type="ECO:0000256" key="2">
    <source>
        <dbReference type="RuleBase" id="RU003634"/>
    </source>
</evidence>
<reference evidence="5" key="1">
    <citation type="journal article" date="2016" name="ISME J.">
        <title>Functional metagenomic screen reveals new and diverse microbial rhodopsins.</title>
        <authorList>
            <person name="Pushkarev A."/>
            <person name="Beja O."/>
        </authorList>
    </citation>
    <scope>NUCLEOTIDE SEQUENCE</scope>
</reference>
<dbReference type="UniPathway" id="UPA00070">
    <property type="reaction ID" value="UER00116"/>
</dbReference>
<dbReference type="GO" id="GO:0016597">
    <property type="term" value="F:amino acid binding"/>
    <property type="evidence" value="ECO:0007669"/>
    <property type="project" value="InterPro"/>
</dbReference>